<dbReference type="Proteomes" id="UP000501451">
    <property type="component" value="Chromosome"/>
</dbReference>
<dbReference type="PANTHER" id="PTHR47755">
    <property type="entry name" value="CELL DIVISION PROTEIN FTSX"/>
    <property type="match status" value="1"/>
</dbReference>
<dbReference type="InterPro" id="IPR004513">
    <property type="entry name" value="FtsX"/>
</dbReference>
<evidence type="ECO:0000256" key="10">
    <source>
        <dbReference type="PIRNR" id="PIRNR003097"/>
    </source>
</evidence>
<evidence type="ECO:0000256" key="8">
    <source>
        <dbReference type="ARBA" id="ARBA00023136"/>
    </source>
</evidence>
<feature type="domain" description="FtsX extracellular" evidence="13">
    <location>
        <begin position="59"/>
        <end position="150"/>
    </location>
</feature>
<feature type="transmembrane region" description="Helical" evidence="11">
    <location>
        <begin position="21"/>
        <end position="46"/>
    </location>
</feature>
<evidence type="ECO:0000259" key="13">
    <source>
        <dbReference type="Pfam" id="PF18075"/>
    </source>
</evidence>
<keyword evidence="4 10" id="KW-1003">Cell membrane</keyword>
<evidence type="ECO:0000256" key="6">
    <source>
        <dbReference type="ARBA" id="ARBA00022692"/>
    </source>
</evidence>
<dbReference type="AlphaFoldDB" id="A0A6G7KAD7"/>
<keyword evidence="15" id="KW-1185">Reference proteome</keyword>
<dbReference type="PANTHER" id="PTHR47755:SF1">
    <property type="entry name" value="CELL DIVISION PROTEIN FTSX"/>
    <property type="match status" value="1"/>
</dbReference>
<keyword evidence="7 11" id="KW-1133">Transmembrane helix</keyword>
<dbReference type="Pfam" id="PF02687">
    <property type="entry name" value="FtsX"/>
    <property type="match status" value="1"/>
</dbReference>
<dbReference type="RefSeq" id="WP_166162329.1">
    <property type="nucleotide sequence ID" value="NZ_CP049740.1"/>
</dbReference>
<evidence type="ECO:0000256" key="7">
    <source>
        <dbReference type="ARBA" id="ARBA00022989"/>
    </source>
</evidence>
<protein>
    <recommendedName>
        <fullName evidence="3 10">Cell division protein FtsX</fullName>
    </recommendedName>
</protein>
<evidence type="ECO:0000256" key="11">
    <source>
        <dbReference type="SAM" id="Phobius"/>
    </source>
</evidence>
<feature type="transmembrane region" description="Helical" evidence="11">
    <location>
        <begin position="265"/>
        <end position="287"/>
    </location>
</feature>
<proteinExistence type="inferred from homology"/>
<accession>A0A6G7KAD7</accession>
<evidence type="ECO:0000313" key="14">
    <source>
        <dbReference type="EMBL" id="QII82216.1"/>
    </source>
</evidence>
<evidence type="ECO:0000256" key="5">
    <source>
        <dbReference type="ARBA" id="ARBA00022618"/>
    </source>
</evidence>
<name>A0A6G7KAD7_9LACT</name>
<comment type="subcellular location">
    <subcellularLocation>
        <location evidence="1">Cell membrane</location>
        <topology evidence="1">Multi-pass membrane protein</topology>
    </subcellularLocation>
</comment>
<evidence type="ECO:0000313" key="15">
    <source>
        <dbReference type="Proteomes" id="UP000501451"/>
    </source>
</evidence>
<dbReference type="NCBIfam" id="NF038347">
    <property type="entry name" value="FtsX_Gpos"/>
    <property type="match status" value="1"/>
</dbReference>
<feature type="transmembrane region" description="Helical" evidence="11">
    <location>
        <begin position="170"/>
        <end position="195"/>
    </location>
</feature>
<dbReference type="GO" id="GO:0051301">
    <property type="term" value="P:cell division"/>
    <property type="evidence" value="ECO:0007669"/>
    <property type="project" value="UniProtKB-KW"/>
</dbReference>
<keyword evidence="9 10" id="KW-0131">Cell cycle</keyword>
<feature type="domain" description="ABC3 transporter permease C-terminal" evidence="12">
    <location>
        <begin position="173"/>
        <end position="294"/>
    </location>
</feature>
<dbReference type="KEGG" id="jar:G7057_07070"/>
<keyword evidence="6 11" id="KW-0812">Transmembrane</keyword>
<evidence type="ECO:0000256" key="9">
    <source>
        <dbReference type="ARBA" id="ARBA00023306"/>
    </source>
</evidence>
<feature type="transmembrane region" description="Helical" evidence="11">
    <location>
        <begin position="216"/>
        <end position="245"/>
    </location>
</feature>
<comment type="similarity">
    <text evidence="2 10">Belongs to the ABC-4 integral membrane protein family. FtsX subfamily.</text>
</comment>
<evidence type="ECO:0000256" key="4">
    <source>
        <dbReference type="ARBA" id="ARBA00022475"/>
    </source>
</evidence>
<keyword evidence="8 10" id="KW-0472">Membrane</keyword>
<dbReference type="EMBL" id="CP049740">
    <property type="protein sequence ID" value="QII82216.1"/>
    <property type="molecule type" value="Genomic_DNA"/>
</dbReference>
<dbReference type="PIRSF" id="PIRSF003097">
    <property type="entry name" value="FtsX"/>
    <property type="match status" value="1"/>
</dbReference>
<gene>
    <name evidence="14" type="ORF">G7057_07070</name>
</gene>
<evidence type="ECO:0000256" key="3">
    <source>
        <dbReference type="ARBA" id="ARBA00021907"/>
    </source>
</evidence>
<keyword evidence="5 10" id="KW-0132">Cell division</keyword>
<evidence type="ECO:0000256" key="1">
    <source>
        <dbReference type="ARBA" id="ARBA00004651"/>
    </source>
</evidence>
<evidence type="ECO:0000256" key="2">
    <source>
        <dbReference type="ARBA" id="ARBA00007379"/>
    </source>
</evidence>
<evidence type="ECO:0000259" key="12">
    <source>
        <dbReference type="Pfam" id="PF02687"/>
    </source>
</evidence>
<dbReference type="InterPro" id="IPR040690">
    <property type="entry name" value="FtsX_ECD"/>
</dbReference>
<organism evidence="14 15">
    <name type="scientific">Jeotgalibaca arthritidis</name>
    <dbReference type="NCBI Taxonomy" id="1868794"/>
    <lineage>
        <taxon>Bacteria</taxon>
        <taxon>Bacillati</taxon>
        <taxon>Bacillota</taxon>
        <taxon>Bacilli</taxon>
        <taxon>Lactobacillales</taxon>
        <taxon>Carnobacteriaceae</taxon>
        <taxon>Jeotgalibaca</taxon>
    </lineage>
</organism>
<dbReference type="InterPro" id="IPR003838">
    <property type="entry name" value="ABC3_permease_C"/>
</dbReference>
<reference evidence="14 15" key="1">
    <citation type="journal article" date="2017" name="Int. J. Syst. Evol. Microbiol.">
        <title>Jeotgalibaca porci sp. nov. and Jeotgalibaca arthritidis sp. nov., isolated from pigs, and emended description of the genus Jeotgalibaca.</title>
        <authorList>
            <person name="Zamora L."/>
            <person name="Perez-Sancho M."/>
            <person name="Dominguez L."/>
            <person name="Fernandez-Garayzabal J.F."/>
            <person name="Vela A.I."/>
        </authorList>
    </citation>
    <scope>NUCLEOTIDE SEQUENCE [LARGE SCALE GENOMIC DNA]</scope>
    <source>
        <strain evidence="14 15">CECT 9157</strain>
    </source>
</reference>
<dbReference type="InterPro" id="IPR058204">
    <property type="entry name" value="FtsX_firmicutes-type"/>
</dbReference>
<dbReference type="Gene3D" id="3.30.70.3040">
    <property type="match status" value="1"/>
</dbReference>
<comment type="function">
    <text evidence="10">Part of the ABC transporter FtsEX involved in asymmetric cellular division facilitating the initiation of sporulation.</text>
</comment>
<dbReference type="Pfam" id="PF18075">
    <property type="entry name" value="FtsX_ECD"/>
    <property type="match status" value="1"/>
</dbReference>
<sequence>MKFRTMMRHIRDASKSLVRNGWMTLAAISAVTMTLLLVGSFVAILFNVNKLATDIENDVSVRVFIDLGAQDSDREHLRSELEKIPNIETITYSTRDEELDKLIGSYGEEFNLFGGDDNPLHDVFILSTAMPDQTGAVAEAAEKLTFVAKVEYGGTTAEKLFDTISTMRTIGVIIIVGLLLIAVFLISNTIRITIFSRSTEIEIMRLVGAKNSYIRWPILIEGSFIGLIGSLIPTIILVFMYRFLYQLGTDYLIGSNFALLSPESFIYYTGLALIAIGVFIGSFGSVISMSRFLKV</sequence>
<dbReference type="GO" id="GO:0005886">
    <property type="term" value="C:plasma membrane"/>
    <property type="evidence" value="ECO:0007669"/>
    <property type="project" value="UniProtKB-SubCell"/>
</dbReference>